<gene>
    <name evidence="2" type="ORF">DR999_PMT23107</name>
</gene>
<feature type="region of interest" description="Disordered" evidence="1">
    <location>
        <begin position="37"/>
        <end position="82"/>
    </location>
</feature>
<accession>A0A4D9DD32</accession>
<dbReference type="AlphaFoldDB" id="A0A4D9DD32"/>
<organism evidence="2 3">
    <name type="scientific">Platysternon megacephalum</name>
    <name type="common">big-headed turtle</name>
    <dbReference type="NCBI Taxonomy" id="55544"/>
    <lineage>
        <taxon>Eukaryota</taxon>
        <taxon>Metazoa</taxon>
        <taxon>Chordata</taxon>
        <taxon>Craniata</taxon>
        <taxon>Vertebrata</taxon>
        <taxon>Euteleostomi</taxon>
        <taxon>Archelosauria</taxon>
        <taxon>Testudinata</taxon>
        <taxon>Testudines</taxon>
        <taxon>Cryptodira</taxon>
        <taxon>Durocryptodira</taxon>
        <taxon>Testudinoidea</taxon>
        <taxon>Platysternidae</taxon>
        <taxon>Platysternon</taxon>
    </lineage>
</organism>
<reference evidence="2 3" key="1">
    <citation type="submission" date="2019-04" db="EMBL/GenBank/DDBJ databases">
        <title>Draft genome of the big-headed turtle Platysternon megacephalum.</title>
        <authorList>
            <person name="Gong S."/>
        </authorList>
    </citation>
    <scope>NUCLEOTIDE SEQUENCE [LARGE SCALE GENOMIC DNA]</scope>
    <source>
        <strain evidence="2">DO16091913</strain>
        <tissue evidence="2">Muscle</tissue>
    </source>
</reference>
<proteinExistence type="predicted"/>
<name>A0A4D9DD32_9SAUR</name>
<comment type="caution">
    <text evidence="2">The sequence shown here is derived from an EMBL/GenBank/DDBJ whole genome shotgun (WGS) entry which is preliminary data.</text>
</comment>
<dbReference type="Proteomes" id="UP000297703">
    <property type="component" value="Unassembled WGS sequence"/>
</dbReference>
<evidence type="ECO:0000313" key="3">
    <source>
        <dbReference type="Proteomes" id="UP000297703"/>
    </source>
</evidence>
<dbReference type="EMBL" id="QXTE01008397">
    <property type="protein sequence ID" value="TFJ95364.1"/>
    <property type="molecule type" value="Genomic_DNA"/>
</dbReference>
<protein>
    <submittedName>
        <fullName evidence="2">16S rRNA maturation RNase YbeY</fullName>
    </submittedName>
</protein>
<reference evidence="2 3" key="2">
    <citation type="submission" date="2019-04" db="EMBL/GenBank/DDBJ databases">
        <title>The genome sequence of big-headed turtle.</title>
        <authorList>
            <person name="Gong S."/>
        </authorList>
    </citation>
    <scope>NUCLEOTIDE SEQUENCE [LARGE SCALE GENOMIC DNA]</scope>
    <source>
        <strain evidence="2">DO16091913</strain>
        <tissue evidence="2">Muscle</tissue>
    </source>
</reference>
<sequence length="126" mass="13209">MKRLPPAPHLGPTPATQTSYYSESVISESYLGSSRGLAGGGSAAFDDPQDSDSYWGGELSARRRRRGTGGTESSKINGLAESKTYDTYASSSGYSSEDDYAGRGGSDTLKVAAAWVARLLGEEASQ</sequence>
<dbReference type="STRING" id="55544.A0A4D9DD32"/>
<evidence type="ECO:0000313" key="2">
    <source>
        <dbReference type="EMBL" id="TFJ95364.1"/>
    </source>
</evidence>
<evidence type="ECO:0000256" key="1">
    <source>
        <dbReference type="SAM" id="MobiDB-lite"/>
    </source>
</evidence>
<keyword evidence="3" id="KW-1185">Reference proteome</keyword>